<proteinExistence type="inferred from homology"/>
<evidence type="ECO:0000256" key="2">
    <source>
        <dbReference type="ARBA" id="ARBA00007466"/>
    </source>
</evidence>
<sequence>MGAKHKKANADVVHAKKKTQVINPFETAKPQTARKLNPFDVHVNKKKFEILGRICKHDRGMPGVSRAKAQQRRSQTLGKQFEVKHKTNKFVDNRIGRHLSGDQLTDSVLNARYLADKLSQVRTSSKAEKFNLNDDELLTHRGQTLEEIEQYRDERSDDEDDERLDAEFTAATHFGGDGDAPQDRQAAIEDMITEQKRRKNEIAKEKDEVYDLTERLDANYKELISLVGQTSKEQMREKPPMDSYDRAIKEMTFDRRGTVTDKLIKPEDLAKQEAARLEKLENERLRRMNADGEEETSNVQPKHRSADDLDDSYFVAGLDDEDTTLAYDQDGKLCTHSNFDGESGTNKRDKEVNDSDDDIEEEEKDDSDDSSESDVDNLSDLKESDSDSEQELLPQTPKEKKPQKSNEPASLDTSIPFTIKMPKTYDNFTQLLNKRSVEQQATIVERIMKCNHPKLEGVNRENVIKLYAFLLQYIHELFEDASEDEISEHFQLLSLLVPLMYDLTHLNPERMSNTLLDVIKEKYSTYSKHPKMYPTLDTLVYFKLVSNIYSTSDFRHPLATPTYIFMQDILSHAHVRTRQDISMGILLVTIALEFGQRSKRLLPAVFNYLQGIVHMCIPKQPDEVLEITPPFERNGPFSKLLAIGCSAESKAIEQMPLQATDLVTHTLSLDFKVRVLSATLGLIKDATELVGEHVGATYLATPFLSLLSRLPIESYPAYVNENLNACKNALEQVATRPMKPLAPAEKKPKALRMLEPRFEAVYDDKRRPKMTKEKEERAKLLQKIKREKKGAIREIRRDTVYLQELRIKKQLQSDNERKEKVKRIYQEAAIQQGELNELARANKRKKF</sequence>
<comment type="subcellular location">
    <subcellularLocation>
        <location evidence="1">Nucleus</location>
        <location evidence="1">Nucleolus</location>
    </subcellularLocation>
</comment>
<feature type="compositionally biased region" description="Polar residues" evidence="7">
    <location>
        <begin position="335"/>
        <end position="344"/>
    </location>
</feature>
<keyword evidence="8" id="KW-1185">Reference proteome</keyword>
<dbReference type="InterPro" id="IPR007276">
    <property type="entry name" value="Nop14"/>
</dbReference>
<evidence type="ECO:0000313" key="9">
    <source>
        <dbReference type="RefSeq" id="XP_030370777.1"/>
    </source>
</evidence>
<dbReference type="GO" id="GO:0032040">
    <property type="term" value="C:small-subunit processome"/>
    <property type="evidence" value="ECO:0007669"/>
    <property type="project" value="InterPro"/>
</dbReference>
<feature type="region of interest" description="Disordered" evidence="7">
    <location>
        <begin position="331"/>
        <end position="416"/>
    </location>
</feature>
<evidence type="ECO:0000256" key="1">
    <source>
        <dbReference type="ARBA" id="ARBA00004604"/>
    </source>
</evidence>
<comment type="similarity">
    <text evidence="2">Belongs to the NOP14 family.</text>
</comment>
<dbReference type="PANTHER" id="PTHR23183:SF0">
    <property type="entry name" value="NUCLEOLAR PROTEIN 14"/>
    <property type="match status" value="1"/>
</dbReference>
<feature type="compositionally biased region" description="Acidic residues" evidence="7">
    <location>
        <begin position="354"/>
        <end position="377"/>
    </location>
</feature>
<dbReference type="AlphaFoldDB" id="A0A6J2T763"/>
<feature type="region of interest" description="Disordered" evidence="7">
    <location>
        <begin position="280"/>
        <end position="310"/>
    </location>
</feature>
<accession>A0A6J2T763</accession>
<dbReference type="OrthoDB" id="441771at2759"/>
<keyword evidence="3" id="KW-0690">Ribosome biogenesis</keyword>
<dbReference type="GO" id="GO:0030490">
    <property type="term" value="P:maturation of SSU-rRNA"/>
    <property type="evidence" value="ECO:0007669"/>
    <property type="project" value="TreeGrafter"/>
</dbReference>
<gene>
    <name evidence="9" type="primary">LOC115621304</name>
</gene>
<protein>
    <submittedName>
        <fullName evidence="9">Nucleolar protein 14 homolog</fullName>
    </submittedName>
</protein>
<evidence type="ECO:0000256" key="7">
    <source>
        <dbReference type="SAM" id="MobiDB-lite"/>
    </source>
</evidence>
<evidence type="ECO:0000313" key="8">
    <source>
        <dbReference type="Proteomes" id="UP000504634"/>
    </source>
</evidence>
<dbReference type="GeneID" id="115621304"/>
<evidence type="ECO:0000256" key="6">
    <source>
        <dbReference type="ARBA" id="ARBA00024695"/>
    </source>
</evidence>
<dbReference type="Pfam" id="PF04147">
    <property type="entry name" value="Nop14"/>
    <property type="match status" value="1"/>
</dbReference>
<feature type="compositionally biased region" description="Basic and acidic residues" evidence="7">
    <location>
        <begin position="280"/>
        <end position="290"/>
    </location>
</feature>
<reference evidence="9" key="1">
    <citation type="submission" date="2025-08" db="UniProtKB">
        <authorList>
            <consortium name="RefSeq"/>
        </authorList>
    </citation>
    <scope>IDENTIFICATION</scope>
    <source>
        <strain evidence="9">11010-0011.00</strain>
        <tissue evidence="9">Whole body</tissue>
    </source>
</reference>
<evidence type="ECO:0000256" key="5">
    <source>
        <dbReference type="ARBA" id="ARBA00023242"/>
    </source>
</evidence>
<dbReference type="RefSeq" id="XP_030370777.1">
    <property type="nucleotide sequence ID" value="XM_030514917.1"/>
</dbReference>
<name>A0A6J2T763_DROLE</name>
<comment type="function">
    <text evidence="6">Involved in nucleolar processing of pre-18S ribosomal RNA. Has a role in the nuclear export of 40S pre-ribosomal subunit to the cytoplasm.</text>
</comment>
<dbReference type="GO" id="GO:0030692">
    <property type="term" value="C:Noc4p-Nop14p complex"/>
    <property type="evidence" value="ECO:0007669"/>
    <property type="project" value="TreeGrafter"/>
</dbReference>
<keyword evidence="5" id="KW-0539">Nucleus</keyword>
<organism evidence="8 9">
    <name type="scientific">Drosophila lebanonensis</name>
    <name type="common">Fruit fly</name>
    <name type="synonym">Scaptodrosophila lebanonensis</name>
    <dbReference type="NCBI Taxonomy" id="7225"/>
    <lineage>
        <taxon>Eukaryota</taxon>
        <taxon>Metazoa</taxon>
        <taxon>Ecdysozoa</taxon>
        <taxon>Arthropoda</taxon>
        <taxon>Hexapoda</taxon>
        <taxon>Insecta</taxon>
        <taxon>Pterygota</taxon>
        <taxon>Neoptera</taxon>
        <taxon>Endopterygota</taxon>
        <taxon>Diptera</taxon>
        <taxon>Brachycera</taxon>
        <taxon>Muscomorpha</taxon>
        <taxon>Ephydroidea</taxon>
        <taxon>Drosophilidae</taxon>
        <taxon>Scaptodrosophila</taxon>
    </lineage>
</organism>
<feature type="compositionally biased region" description="Polar residues" evidence="7">
    <location>
        <begin position="405"/>
        <end position="416"/>
    </location>
</feature>
<keyword evidence="4" id="KW-0698">rRNA processing</keyword>
<evidence type="ECO:0000256" key="4">
    <source>
        <dbReference type="ARBA" id="ARBA00022552"/>
    </source>
</evidence>
<dbReference type="PANTHER" id="PTHR23183">
    <property type="entry name" value="NOP14"/>
    <property type="match status" value="1"/>
</dbReference>
<dbReference type="Proteomes" id="UP000504634">
    <property type="component" value="Unplaced"/>
</dbReference>
<evidence type="ECO:0000256" key="3">
    <source>
        <dbReference type="ARBA" id="ARBA00022517"/>
    </source>
</evidence>